<gene>
    <name evidence="9" type="ORF">ANANG_G00070370</name>
</gene>
<evidence type="ECO:0000256" key="1">
    <source>
        <dbReference type="ARBA" id="ARBA00012880"/>
    </source>
</evidence>
<dbReference type="InterPro" id="IPR029063">
    <property type="entry name" value="SAM-dependent_MTases_sf"/>
</dbReference>
<accession>A0A9D3S2N8</accession>
<sequence length="264" mass="29247">MWLLAISLPLLPVIIVTVTRYWGGLGALYRHLLRVTPRLPWRRAVCARSVHGFVFQNCTHGRPESVLETFHLYARTHPSLSLGPERGELLDEVVRRVAPTWALELGTHCGYASVRILRLLPPTGRLLTVEHDATTADFGEEVILVAGFKHSQFQLLTCPSKDAIPRLRAHVGAELLQLVLMDHDAGQYLPDLLALEREGLIGPGCVLLFSDAHLPAARSLLEHVAGRPQRYAARRQVHGLLELQRHPLATPAPQSSAQDPSLSD</sequence>
<protein>
    <recommendedName>
        <fullName evidence="1">catechol O-methyltransferase</fullName>
        <ecNumber evidence="1">2.1.1.6</ecNumber>
    </recommendedName>
</protein>
<evidence type="ECO:0000256" key="5">
    <source>
        <dbReference type="ARBA" id="ARBA00022867"/>
    </source>
</evidence>
<dbReference type="PANTHER" id="PTHR43836">
    <property type="entry name" value="CATECHOL O-METHYLTRANSFERASE 1-RELATED"/>
    <property type="match status" value="1"/>
</dbReference>
<name>A0A9D3S2N8_ANGAN</name>
<dbReference type="Pfam" id="PF01596">
    <property type="entry name" value="Methyltransf_3"/>
    <property type="match status" value="1"/>
</dbReference>
<evidence type="ECO:0000256" key="2">
    <source>
        <dbReference type="ARBA" id="ARBA00022603"/>
    </source>
</evidence>
<dbReference type="InterPro" id="IPR002935">
    <property type="entry name" value="SAM_O-MeTrfase"/>
</dbReference>
<dbReference type="EMBL" id="JAFIRN010000003">
    <property type="protein sequence ID" value="KAG5853184.1"/>
    <property type="molecule type" value="Genomic_DNA"/>
</dbReference>
<dbReference type="GO" id="GO:0042424">
    <property type="term" value="P:catecholamine catabolic process"/>
    <property type="evidence" value="ECO:0007669"/>
    <property type="project" value="TreeGrafter"/>
</dbReference>
<keyword evidence="6" id="KW-0128">Catecholamine metabolism</keyword>
<dbReference type="GO" id="GO:0032259">
    <property type="term" value="P:methylation"/>
    <property type="evidence" value="ECO:0007669"/>
    <property type="project" value="UniProtKB-KW"/>
</dbReference>
<organism evidence="9 10">
    <name type="scientific">Anguilla anguilla</name>
    <name type="common">European freshwater eel</name>
    <name type="synonym">Muraena anguilla</name>
    <dbReference type="NCBI Taxonomy" id="7936"/>
    <lineage>
        <taxon>Eukaryota</taxon>
        <taxon>Metazoa</taxon>
        <taxon>Chordata</taxon>
        <taxon>Craniata</taxon>
        <taxon>Vertebrata</taxon>
        <taxon>Euteleostomi</taxon>
        <taxon>Actinopterygii</taxon>
        <taxon>Neopterygii</taxon>
        <taxon>Teleostei</taxon>
        <taxon>Anguilliformes</taxon>
        <taxon>Anguillidae</taxon>
        <taxon>Anguilla</taxon>
    </lineage>
</organism>
<evidence type="ECO:0000256" key="3">
    <source>
        <dbReference type="ARBA" id="ARBA00022679"/>
    </source>
</evidence>
<comment type="similarity">
    <text evidence="7">Belongs to the class I-like SAM-binding methyltransferase superfamily. Cation-dependent O-methyltransferase family.</text>
</comment>
<dbReference type="Proteomes" id="UP001044222">
    <property type="component" value="Unassembled WGS sequence"/>
</dbReference>
<feature type="region of interest" description="Disordered" evidence="8">
    <location>
        <begin position="245"/>
        <end position="264"/>
    </location>
</feature>
<evidence type="ECO:0000256" key="7">
    <source>
        <dbReference type="ARBA" id="ARBA00023453"/>
    </source>
</evidence>
<evidence type="ECO:0000256" key="6">
    <source>
        <dbReference type="ARBA" id="ARBA00022939"/>
    </source>
</evidence>
<dbReference type="AlphaFoldDB" id="A0A9D3S2N8"/>
<reference evidence="9" key="1">
    <citation type="submission" date="2021-01" db="EMBL/GenBank/DDBJ databases">
        <title>A chromosome-scale assembly of European eel, Anguilla anguilla.</title>
        <authorList>
            <person name="Henkel C."/>
            <person name="Jong-Raadsen S.A."/>
            <person name="Dufour S."/>
            <person name="Weltzien F.-A."/>
            <person name="Palstra A.P."/>
            <person name="Pelster B."/>
            <person name="Spaink H.P."/>
            <person name="Van Den Thillart G.E."/>
            <person name="Jansen H."/>
            <person name="Zahm M."/>
            <person name="Klopp C."/>
            <person name="Cedric C."/>
            <person name="Louis A."/>
            <person name="Berthelot C."/>
            <person name="Parey E."/>
            <person name="Roest Crollius H."/>
            <person name="Montfort J."/>
            <person name="Robinson-Rechavi M."/>
            <person name="Bucao C."/>
            <person name="Bouchez O."/>
            <person name="Gislard M."/>
            <person name="Lluch J."/>
            <person name="Milhes M."/>
            <person name="Lampietro C."/>
            <person name="Lopez Roques C."/>
            <person name="Donnadieu C."/>
            <person name="Braasch I."/>
            <person name="Desvignes T."/>
            <person name="Postlethwait J."/>
            <person name="Bobe J."/>
            <person name="Guiguen Y."/>
            <person name="Dirks R."/>
        </authorList>
    </citation>
    <scope>NUCLEOTIDE SEQUENCE</scope>
    <source>
        <strain evidence="9">Tag_6206</strain>
        <tissue evidence="9">Liver</tissue>
    </source>
</reference>
<feature type="compositionally biased region" description="Polar residues" evidence="8">
    <location>
        <begin position="252"/>
        <end position="264"/>
    </location>
</feature>
<dbReference type="SUPFAM" id="SSF53335">
    <property type="entry name" value="S-adenosyl-L-methionine-dependent methyltransferases"/>
    <property type="match status" value="1"/>
</dbReference>
<dbReference type="PANTHER" id="PTHR43836:SF3">
    <property type="entry name" value="CATECHOL O-METHYLTRANSFERASE"/>
    <property type="match status" value="1"/>
</dbReference>
<evidence type="ECO:0000313" key="10">
    <source>
        <dbReference type="Proteomes" id="UP001044222"/>
    </source>
</evidence>
<proteinExistence type="inferred from homology"/>
<keyword evidence="10" id="KW-1185">Reference proteome</keyword>
<keyword evidence="4" id="KW-0949">S-adenosyl-L-methionine</keyword>
<keyword evidence="3" id="KW-0808">Transferase</keyword>
<evidence type="ECO:0000256" key="4">
    <source>
        <dbReference type="ARBA" id="ARBA00022691"/>
    </source>
</evidence>
<keyword evidence="2" id="KW-0489">Methyltransferase</keyword>
<dbReference type="Gene3D" id="3.40.50.150">
    <property type="entry name" value="Vaccinia Virus protein VP39"/>
    <property type="match status" value="1"/>
</dbReference>
<dbReference type="PROSITE" id="PS51682">
    <property type="entry name" value="SAM_OMT_I"/>
    <property type="match status" value="1"/>
</dbReference>
<dbReference type="EC" id="2.1.1.6" evidence="1"/>
<evidence type="ECO:0000313" key="9">
    <source>
        <dbReference type="EMBL" id="KAG5853184.1"/>
    </source>
</evidence>
<dbReference type="GO" id="GO:0032502">
    <property type="term" value="P:developmental process"/>
    <property type="evidence" value="ECO:0007669"/>
    <property type="project" value="TreeGrafter"/>
</dbReference>
<dbReference type="GO" id="GO:0016206">
    <property type="term" value="F:catechol O-methyltransferase activity"/>
    <property type="evidence" value="ECO:0007669"/>
    <property type="project" value="UniProtKB-EC"/>
</dbReference>
<evidence type="ECO:0000256" key="8">
    <source>
        <dbReference type="SAM" id="MobiDB-lite"/>
    </source>
</evidence>
<keyword evidence="5" id="KW-0531">Neurotransmitter degradation</keyword>
<comment type="caution">
    <text evidence="9">The sequence shown here is derived from an EMBL/GenBank/DDBJ whole genome shotgun (WGS) entry which is preliminary data.</text>
</comment>
<dbReference type="GO" id="GO:0042417">
    <property type="term" value="P:dopamine metabolic process"/>
    <property type="evidence" value="ECO:0007669"/>
    <property type="project" value="TreeGrafter"/>
</dbReference>